<evidence type="ECO:0000256" key="3">
    <source>
        <dbReference type="ARBA" id="ARBA00023125"/>
    </source>
</evidence>
<reference evidence="6 7" key="1">
    <citation type="submission" date="2016-11" db="EMBL/GenBank/DDBJ databases">
        <authorList>
            <person name="Jaros S."/>
            <person name="Januszkiewicz K."/>
            <person name="Wedrychowicz H."/>
        </authorList>
    </citation>
    <scope>NUCLEOTIDE SEQUENCE [LARGE SCALE GENOMIC DNA]</scope>
    <source>
        <strain evidence="6 7">DSM 15480</strain>
    </source>
</reference>
<feature type="domain" description="HTH lysR-type" evidence="5">
    <location>
        <begin position="1"/>
        <end position="58"/>
    </location>
</feature>
<keyword evidence="4" id="KW-0804">Transcription</keyword>
<dbReference type="PANTHER" id="PTHR30126">
    <property type="entry name" value="HTH-TYPE TRANSCRIPTIONAL REGULATOR"/>
    <property type="match status" value="1"/>
</dbReference>
<keyword evidence="3 6" id="KW-0238">DNA-binding</keyword>
<dbReference type="SUPFAM" id="SSF46785">
    <property type="entry name" value="Winged helix' DNA-binding domain"/>
    <property type="match status" value="1"/>
</dbReference>
<dbReference type="SUPFAM" id="SSF53850">
    <property type="entry name" value="Periplasmic binding protein-like II"/>
    <property type="match status" value="1"/>
</dbReference>
<dbReference type="Gene3D" id="3.40.190.290">
    <property type="match status" value="1"/>
</dbReference>
<evidence type="ECO:0000256" key="4">
    <source>
        <dbReference type="ARBA" id="ARBA00023163"/>
    </source>
</evidence>
<dbReference type="PROSITE" id="PS50931">
    <property type="entry name" value="HTH_LYSR"/>
    <property type="match status" value="1"/>
</dbReference>
<protein>
    <submittedName>
        <fullName evidence="6">DNA-binding transcriptional regulator, LysR family</fullName>
    </submittedName>
</protein>
<dbReference type="InterPro" id="IPR005119">
    <property type="entry name" value="LysR_subst-bd"/>
</dbReference>
<dbReference type="PANTHER" id="PTHR30126:SF5">
    <property type="entry name" value="HTH-TYPE TRANSCRIPTIONAL ACTIVATOR CMPR"/>
    <property type="match status" value="1"/>
</dbReference>
<dbReference type="RefSeq" id="WP_073107033.1">
    <property type="nucleotide sequence ID" value="NZ_FQZY01000016.1"/>
</dbReference>
<dbReference type="OrthoDB" id="119203at2"/>
<dbReference type="InterPro" id="IPR036388">
    <property type="entry name" value="WH-like_DNA-bd_sf"/>
</dbReference>
<dbReference type="Pfam" id="PF00126">
    <property type="entry name" value="HTH_1"/>
    <property type="match status" value="1"/>
</dbReference>
<name>A0A1M6LVS8_9FIRM</name>
<dbReference type="InterPro" id="IPR000847">
    <property type="entry name" value="LysR_HTH_N"/>
</dbReference>
<organism evidence="6 7">
    <name type="scientific">Hespellia stercorisuis DSM 15480</name>
    <dbReference type="NCBI Taxonomy" id="1121950"/>
    <lineage>
        <taxon>Bacteria</taxon>
        <taxon>Bacillati</taxon>
        <taxon>Bacillota</taxon>
        <taxon>Clostridia</taxon>
        <taxon>Lachnospirales</taxon>
        <taxon>Lachnospiraceae</taxon>
        <taxon>Hespellia</taxon>
    </lineage>
</organism>
<dbReference type="FunFam" id="1.10.10.10:FF:000001">
    <property type="entry name" value="LysR family transcriptional regulator"/>
    <property type="match status" value="1"/>
</dbReference>
<dbReference type="CDD" id="cd05466">
    <property type="entry name" value="PBP2_LTTR_substrate"/>
    <property type="match status" value="1"/>
</dbReference>
<sequence length="296" mass="33819">MEIKHLRTLIAIVDHGSYQKAAEALGYTQSTITIQMQQLEAELRVPLFQRIGRRMSLSQAGEKVVEQARDLVEIADQIGGIADTSQPLTGTLRVDIVETLLCFQMQEVIREFRARAPLVKLILRNRNCLKISENLKEGSCDLGISYRMDWNRDVLQTESLKQQAECILVASSELTDTDFVTPHQVKSIPLISDEPDSLFRRQFESYLQEQDIQLEETIELWSTEAIKRCVMSNLGITFLPRFAVEEELADGRLVELSAPVSGIRNPVLCIKHKNRWTTPAMELFLQLIREHLQENL</sequence>
<proteinExistence type="inferred from homology"/>
<keyword evidence="2" id="KW-0805">Transcription regulation</keyword>
<dbReference type="Pfam" id="PF03466">
    <property type="entry name" value="LysR_substrate"/>
    <property type="match status" value="1"/>
</dbReference>
<keyword evidence="7" id="KW-1185">Reference proteome</keyword>
<accession>A0A1M6LVS8</accession>
<evidence type="ECO:0000256" key="1">
    <source>
        <dbReference type="ARBA" id="ARBA00009437"/>
    </source>
</evidence>
<evidence type="ECO:0000259" key="5">
    <source>
        <dbReference type="PROSITE" id="PS50931"/>
    </source>
</evidence>
<dbReference type="GO" id="GO:0003700">
    <property type="term" value="F:DNA-binding transcription factor activity"/>
    <property type="evidence" value="ECO:0007669"/>
    <property type="project" value="InterPro"/>
</dbReference>
<dbReference type="Proteomes" id="UP000184301">
    <property type="component" value="Unassembled WGS sequence"/>
</dbReference>
<dbReference type="InterPro" id="IPR036390">
    <property type="entry name" value="WH_DNA-bd_sf"/>
</dbReference>
<dbReference type="GO" id="GO:0000976">
    <property type="term" value="F:transcription cis-regulatory region binding"/>
    <property type="evidence" value="ECO:0007669"/>
    <property type="project" value="TreeGrafter"/>
</dbReference>
<dbReference type="STRING" id="1121950.SAMN02745243_01279"/>
<dbReference type="AlphaFoldDB" id="A0A1M6LVS8"/>
<evidence type="ECO:0000256" key="2">
    <source>
        <dbReference type="ARBA" id="ARBA00023015"/>
    </source>
</evidence>
<evidence type="ECO:0000313" key="7">
    <source>
        <dbReference type="Proteomes" id="UP000184301"/>
    </source>
</evidence>
<comment type="similarity">
    <text evidence="1">Belongs to the LysR transcriptional regulatory family.</text>
</comment>
<dbReference type="EMBL" id="FQZY01000016">
    <property type="protein sequence ID" value="SHJ75298.1"/>
    <property type="molecule type" value="Genomic_DNA"/>
</dbReference>
<dbReference type="Gene3D" id="1.10.10.10">
    <property type="entry name" value="Winged helix-like DNA-binding domain superfamily/Winged helix DNA-binding domain"/>
    <property type="match status" value="1"/>
</dbReference>
<gene>
    <name evidence="6" type="ORF">SAMN02745243_01279</name>
</gene>
<evidence type="ECO:0000313" key="6">
    <source>
        <dbReference type="EMBL" id="SHJ75298.1"/>
    </source>
</evidence>